<reference evidence="14 15" key="1">
    <citation type="submission" date="2023-04" db="EMBL/GenBank/DDBJ databases">
        <title>A novel bacteria isolated from coastal sediment.</title>
        <authorList>
            <person name="Liu X.-J."/>
            <person name="Du Z.-J."/>
        </authorList>
    </citation>
    <scope>NUCLEOTIDE SEQUENCE [LARGE SCALE GENOMIC DNA]</scope>
    <source>
        <strain evidence="14 15">SDUM461004</strain>
    </source>
</reference>
<comment type="similarity">
    <text evidence="2 10 11">Belongs to the TonB-dependent receptor family.</text>
</comment>
<organism evidence="14 15">
    <name type="scientific">Thalassobacterium sedimentorum</name>
    <dbReference type="NCBI Taxonomy" id="3041258"/>
    <lineage>
        <taxon>Bacteria</taxon>
        <taxon>Pseudomonadati</taxon>
        <taxon>Verrucomicrobiota</taxon>
        <taxon>Opitutia</taxon>
        <taxon>Puniceicoccales</taxon>
        <taxon>Coraliomargaritaceae</taxon>
        <taxon>Thalassobacterium</taxon>
    </lineage>
</organism>
<evidence type="ECO:0000256" key="6">
    <source>
        <dbReference type="ARBA" id="ARBA00022729"/>
    </source>
</evidence>
<proteinExistence type="inferred from homology"/>
<evidence type="ECO:0000256" key="5">
    <source>
        <dbReference type="ARBA" id="ARBA00022692"/>
    </source>
</evidence>
<dbReference type="Proteomes" id="UP001243717">
    <property type="component" value="Unassembled WGS sequence"/>
</dbReference>
<dbReference type="InterPro" id="IPR039426">
    <property type="entry name" value="TonB-dep_rcpt-like"/>
</dbReference>
<evidence type="ECO:0000256" key="10">
    <source>
        <dbReference type="PROSITE-ProRule" id="PRU01360"/>
    </source>
</evidence>
<dbReference type="SUPFAM" id="SSF56935">
    <property type="entry name" value="Porins"/>
    <property type="match status" value="1"/>
</dbReference>
<dbReference type="PANTHER" id="PTHR30069:SF41">
    <property type="entry name" value="HEME_HEMOPEXIN UTILIZATION PROTEIN C"/>
    <property type="match status" value="1"/>
</dbReference>
<dbReference type="PROSITE" id="PS52016">
    <property type="entry name" value="TONB_DEPENDENT_REC_3"/>
    <property type="match status" value="1"/>
</dbReference>
<keyword evidence="4 10" id="KW-1134">Transmembrane beta strand</keyword>
<gene>
    <name evidence="14" type="ORF">QEH59_07915</name>
</gene>
<dbReference type="InterPro" id="IPR037066">
    <property type="entry name" value="Plug_dom_sf"/>
</dbReference>
<accession>A0ABU1AI30</accession>
<dbReference type="InterPro" id="IPR010917">
    <property type="entry name" value="TonB_rcpt_CS"/>
</dbReference>
<evidence type="ECO:0000256" key="4">
    <source>
        <dbReference type="ARBA" id="ARBA00022452"/>
    </source>
</evidence>
<protein>
    <submittedName>
        <fullName evidence="14">TonB-dependent receptor</fullName>
    </submittedName>
</protein>
<dbReference type="Pfam" id="PF07715">
    <property type="entry name" value="Plug"/>
    <property type="match status" value="1"/>
</dbReference>
<dbReference type="Gene3D" id="2.170.130.10">
    <property type="entry name" value="TonB-dependent receptor, plug domain"/>
    <property type="match status" value="1"/>
</dbReference>
<keyword evidence="3 10" id="KW-0813">Transport</keyword>
<evidence type="ECO:0000259" key="13">
    <source>
        <dbReference type="Pfam" id="PF07715"/>
    </source>
</evidence>
<evidence type="ECO:0000256" key="11">
    <source>
        <dbReference type="RuleBase" id="RU003357"/>
    </source>
</evidence>
<evidence type="ECO:0000256" key="8">
    <source>
        <dbReference type="ARBA" id="ARBA00023136"/>
    </source>
</evidence>
<dbReference type="InterPro" id="IPR036942">
    <property type="entry name" value="Beta-barrel_TonB_sf"/>
</dbReference>
<dbReference type="PROSITE" id="PS01156">
    <property type="entry name" value="TONB_DEPENDENT_REC_2"/>
    <property type="match status" value="1"/>
</dbReference>
<keyword evidence="9 10" id="KW-0998">Cell outer membrane</keyword>
<keyword evidence="14" id="KW-0675">Receptor</keyword>
<comment type="subcellular location">
    <subcellularLocation>
        <location evidence="1 10">Cell outer membrane</location>
        <topology evidence="1 10">Multi-pass membrane protein</topology>
    </subcellularLocation>
</comment>
<keyword evidence="5 10" id="KW-0812">Transmembrane</keyword>
<dbReference type="Pfam" id="PF00593">
    <property type="entry name" value="TonB_dep_Rec_b-barrel"/>
    <property type="match status" value="1"/>
</dbReference>
<keyword evidence="6" id="KW-0732">Signal</keyword>
<name>A0ABU1AI30_9BACT</name>
<evidence type="ECO:0000313" key="14">
    <source>
        <dbReference type="EMBL" id="MDQ8194347.1"/>
    </source>
</evidence>
<evidence type="ECO:0000256" key="2">
    <source>
        <dbReference type="ARBA" id="ARBA00009810"/>
    </source>
</evidence>
<feature type="domain" description="TonB-dependent receptor plug" evidence="13">
    <location>
        <begin position="58"/>
        <end position="153"/>
    </location>
</feature>
<keyword evidence="8 10" id="KW-0472">Membrane</keyword>
<dbReference type="InterPro" id="IPR012910">
    <property type="entry name" value="Plug_dom"/>
</dbReference>
<evidence type="ECO:0000313" key="15">
    <source>
        <dbReference type="Proteomes" id="UP001243717"/>
    </source>
</evidence>
<dbReference type="EMBL" id="JARXIC010000010">
    <property type="protein sequence ID" value="MDQ8194347.1"/>
    <property type="molecule type" value="Genomic_DNA"/>
</dbReference>
<feature type="domain" description="TonB-dependent receptor-like beta-barrel" evidence="12">
    <location>
        <begin position="257"/>
        <end position="628"/>
    </location>
</feature>
<keyword evidence="7 11" id="KW-0798">TonB box</keyword>
<comment type="caution">
    <text evidence="14">The sequence shown here is derived from an EMBL/GenBank/DDBJ whole genome shotgun (WGS) entry which is preliminary data.</text>
</comment>
<dbReference type="RefSeq" id="WP_308984825.1">
    <property type="nucleotide sequence ID" value="NZ_JARXIC010000010.1"/>
</dbReference>
<dbReference type="InterPro" id="IPR000531">
    <property type="entry name" value="Beta-barrel_TonB"/>
</dbReference>
<evidence type="ECO:0000259" key="12">
    <source>
        <dbReference type="Pfam" id="PF00593"/>
    </source>
</evidence>
<dbReference type="PANTHER" id="PTHR30069">
    <property type="entry name" value="TONB-DEPENDENT OUTER MEMBRANE RECEPTOR"/>
    <property type="match status" value="1"/>
</dbReference>
<evidence type="ECO:0000256" key="1">
    <source>
        <dbReference type="ARBA" id="ARBA00004571"/>
    </source>
</evidence>
<evidence type="ECO:0000256" key="3">
    <source>
        <dbReference type="ARBA" id="ARBA00022448"/>
    </source>
</evidence>
<evidence type="ECO:0000256" key="7">
    <source>
        <dbReference type="ARBA" id="ARBA00023077"/>
    </source>
</evidence>
<keyword evidence="15" id="KW-1185">Reference proteome</keyword>
<dbReference type="Gene3D" id="2.40.170.20">
    <property type="entry name" value="TonB-dependent receptor, beta-barrel domain"/>
    <property type="match status" value="1"/>
</dbReference>
<evidence type="ECO:0000256" key="9">
    <source>
        <dbReference type="ARBA" id="ARBA00023237"/>
    </source>
</evidence>
<sequence length="659" mass="72762">MKAKQHITGYRKGLSFGLGVFLTAGFGSALHADDAVDLEEATLQGAAAPEALESLELNNVSSTDIESKQPEDLAALFDKSLSMHVNGGKAQAQQIYIYNLESTLANVTVDGAAQTFQHHHQSGVLVEPELLKSVDIQAGAGSALDGAGALAGAIRFETKNAYDLLKEGENFGGLSKVTGYSNGDGFKFSQSLFGEVADGWGALISASYMDRSELDDGNGDTIENSAYERESVLAKLTGKIDDAQTIEFSFEHFEEDFDSYYRVNIDTGVFGGWTGSLVPMTTERDTATVRYQLNPEDNDWIDLETTLYYTDQGYESDGDPSDGEEYAQAYVESIGFDLRNTSAFQLFSITYGMDYRQDDITAKYEDAGGPATGDEDSSVFGLYAQAFVPVTEYAELSFGLRYDDYNFDDNFDQDFESDEVSPNINLTVKPIEHLSITGGYAEAYRGVTRREAFLAPWNMYPADSEGEKANTWKLSFDYDNGLYFATGSIYKQEIEDYFYPTSGGSLGDIKNDGYELKLGLRKNGFYAAAGVSDSDPEVDGYDYRDDLGMVVAGRRWIGDFGYVATHADGRFFWRAGWFIEYRESVDEVPLGSYPSVAEKDSYVLHNLNFSLTPPALENLELSLNIDNVFDKQYQDHTLFTDNGLQSAGRVVRVSASYRF</sequence>